<evidence type="ECO:0000313" key="3">
    <source>
        <dbReference type="EMBL" id="SIN87832.1"/>
    </source>
</evidence>
<feature type="domain" description="SHOCT" evidence="2">
    <location>
        <begin position="72"/>
        <end position="98"/>
    </location>
</feature>
<name>A0A1N6EXK2_9LACT</name>
<reference evidence="4" key="1">
    <citation type="submission" date="2016-11" db="EMBL/GenBank/DDBJ databases">
        <authorList>
            <person name="Varghese N."/>
            <person name="Submissions S."/>
        </authorList>
    </citation>
    <scope>NUCLEOTIDE SEQUENCE [LARGE SCALE GENOMIC DNA]</scope>
    <source>
        <strain evidence="4">313</strain>
    </source>
</reference>
<protein>
    <submittedName>
        <fullName evidence="3">Putative membrane protein</fullName>
    </submittedName>
</protein>
<sequence length="100" mass="11138">MMNGGYMGYFGKGGYNSMQRGFNSFDKMANGSPLLTVLIVALIVVALYLVFKKKKQQTTVSALNTRNSTVTEAEEIAKSRYARGEITDEEFQTILKTLKL</sequence>
<evidence type="ECO:0000313" key="4">
    <source>
        <dbReference type="Proteomes" id="UP000184758"/>
    </source>
</evidence>
<keyword evidence="1" id="KW-0812">Transmembrane</keyword>
<dbReference type="Pfam" id="PF09851">
    <property type="entry name" value="SHOCT"/>
    <property type="match status" value="1"/>
</dbReference>
<dbReference type="eggNOG" id="ENOG503477P">
    <property type="taxonomic scope" value="Bacteria"/>
</dbReference>
<accession>A0A1N6EXK2</accession>
<evidence type="ECO:0000259" key="2">
    <source>
        <dbReference type="Pfam" id="PF09851"/>
    </source>
</evidence>
<organism evidence="3 4">
    <name type="scientific">Carnobacterium alterfunditum</name>
    <dbReference type="NCBI Taxonomy" id="28230"/>
    <lineage>
        <taxon>Bacteria</taxon>
        <taxon>Bacillati</taxon>
        <taxon>Bacillota</taxon>
        <taxon>Bacilli</taxon>
        <taxon>Lactobacillales</taxon>
        <taxon>Carnobacteriaceae</taxon>
        <taxon>Carnobacterium</taxon>
    </lineage>
</organism>
<gene>
    <name evidence="3" type="ORF">SAMN05878443_0270</name>
</gene>
<dbReference type="AlphaFoldDB" id="A0A1N6EXK2"/>
<keyword evidence="1" id="KW-1133">Transmembrane helix</keyword>
<dbReference type="InterPro" id="IPR018649">
    <property type="entry name" value="SHOCT"/>
</dbReference>
<proteinExistence type="predicted"/>
<keyword evidence="1" id="KW-0472">Membrane</keyword>
<dbReference type="EMBL" id="FSRN01000001">
    <property type="protein sequence ID" value="SIN87832.1"/>
    <property type="molecule type" value="Genomic_DNA"/>
</dbReference>
<keyword evidence="4" id="KW-1185">Reference proteome</keyword>
<evidence type="ECO:0000256" key="1">
    <source>
        <dbReference type="SAM" id="Phobius"/>
    </source>
</evidence>
<dbReference type="OrthoDB" id="2168600at2"/>
<dbReference type="STRING" id="28230.SAMN05878443_0270"/>
<dbReference type="Proteomes" id="UP000184758">
    <property type="component" value="Unassembled WGS sequence"/>
</dbReference>
<feature type="transmembrane region" description="Helical" evidence="1">
    <location>
        <begin position="32"/>
        <end position="51"/>
    </location>
</feature>
<dbReference type="RefSeq" id="WP_034546786.1">
    <property type="nucleotide sequence ID" value="NZ_FSRN01000001.1"/>
</dbReference>